<evidence type="ECO:0000256" key="6">
    <source>
        <dbReference type="ARBA" id="ARBA00023004"/>
    </source>
</evidence>
<comment type="similarity">
    <text evidence="3 9">Belongs to the cytochrome P450 family.</text>
</comment>
<dbReference type="EMBL" id="BTRK01000006">
    <property type="protein sequence ID" value="GMR60211.1"/>
    <property type="molecule type" value="Genomic_DNA"/>
</dbReference>
<feature type="non-terminal residue" evidence="10">
    <location>
        <position position="1"/>
    </location>
</feature>
<evidence type="ECO:0000256" key="3">
    <source>
        <dbReference type="ARBA" id="ARBA00010617"/>
    </source>
</evidence>
<evidence type="ECO:0000256" key="4">
    <source>
        <dbReference type="ARBA" id="ARBA00022617"/>
    </source>
</evidence>
<dbReference type="InterPro" id="IPR001128">
    <property type="entry name" value="Cyt_P450"/>
</dbReference>
<comment type="cofactor">
    <cofactor evidence="1 8">
        <name>heme</name>
        <dbReference type="ChEBI" id="CHEBI:30413"/>
    </cofactor>
</comment>
<keyword evidence="7 9" id="KW-0503">Monooxygenase</keyword>
<keyword evidence="11" id="KW-1185">Reference proteome</keyword>
<dbReference type="PANTHER" id="PTHR24291">
    <property type="entry name" value="CYTOCHROME P450 FAMILY 4"/>
    <property type="match status" value="1"/>
</dbReference>
<evidence type="ECO:0000256" key="2">
    <source>
        <dbReference type="ARBA" id="ARBA00003690"/>
    </source>
</evidence>
<dbReference type="SUPFAM" id="SSF48264">
    <property type="entry name" value="Cytochrome P450"/>
    <property type="match status" value="1"/>
</dbReference>
<evidence type="ECO:0000256" key="1">
    <source>
        <dbReference type="ARBA" id="ARBA00001971"/>
    </source>
</evidence>
<dbReference type="AlphaFoldDB" id="A0AAN5IEY6"/>
<evidence type="ECO:0000256" key="9">
    <source>
        <dbReference type="RuleBase" id="RU000461"/>
    </source>
</evidence>
<dbReference type="PANTHER" id="PTHR24291:SF130">
    <property type="entry name" value="CYTOCHROME P450 FAMILY"/>
    <property type="match status" value="1"/>
</dbReference>
<dbReference type="GO" id="GO:0005506">
    <property type="term" value="F:iron ion binding"/>
    <property type="evidence" value="ECO:0007669"/>
    <property type="project" value="InterPro"/>
</dbReference>
<evidence type="ECO:0000256" key="5">
    <source>
        <dbReference type="ARBA" id="ARBA00022723"/>
    </source>
</evidence>
<dbReference type="InterPro" id="IPR050196">
    <property type="entry name" value="Cytochrome_P450_Monoox"/>
</dbReference>
<dbReference type="Gene3D" id="1.10.630.10">
    <property type="entry name" value="Cytochrome P450"/>
    <property type="match status" value="1"/>
</dbReference>
<dbReference type="Proteomes" id="UP001328107">
    <property type="component" value="Unassembled WGS sequence"/>
</dbReference>
<dbReference type="GO" id="GO:0020037">
    <property type="term" value="F:heme binding"/>
    <property type="evidence" value="ECO:0007669"/>
    <property type="project" value="InterPro"/>
</dbReference>
<dbReference type="GO" id="GO:0004497">
    <property type="term" value="F:monooxygenase activity"/>
    <property type="evidence" value="ECO:0007669"/>
    <property type="project" value="UniProtKB-KW"/>
</dbReference>
<evidence type="ECO:0000256" key="7">
    <source>
        <dbReference type="ARBA" id="ARBA00023033"/>
    </source>
</evidence>
<evidence type="ECO:0008006" key="12">
    <source>
        <dbReference type="Google" id="ProtNLM"/>
    </source>
</evidence>
<dbReference type="PRINTS" id="PR00465">
    <property type="entry name" value="EP450IV"/>
</dbReference>
<evidence type="ECO:0000256" key="8">
    <source>
        <dbReference type="PIRSR" id="PIRSR602403-1"/>
    </source>
</evidence>
<keyword evidence="4 8" id="KW-0349">Heme</keyword>
<dbReference type="PRINTS" id="PR00385">
    <property type="entry name" value="P450"/>
</dbReference>
<comment type="function">
    <text evidence="2">May be involved in the metabolism of insect hormones and in the breakdown of synthetic insecticides.</text>
</comment>
<feature type="binding site" description="axial binding residue" evidence="8">
    <location>
        <position position="419"/>
    </location>
    <ligand>
        <name>heme</name>
        <dbReference type="ChEBI" id="CHEBI:30413"/>
    </ligand>
    <ligandPart>
        <name>Fe</name>
        <dbReference type="ChEBI" id="CHEBI:18248"/>
    </ligandPart>
</feature>
<evidence type="ECO:0000313" key="11">
    <source>
        <dbReference type="Proteomes" id="UP001328107"/>
    </source>
</evidence>
<name>A0AAN5IEY6_9BILA</name>
<dbReference type="InterPro" id="IPR017972">
    <property type="entry name" value="Cyt_P450_CS"/>
</dbReference>
<dbReference type="CDD" id="cd20628">
    <property type="entry name" value="CYP4"/>
    <property type="match status" value="1"/>
</dbReference>
<organism evidence="10 11">
    <name type="scientific">Pristionchus mayeri</name>
    <dbReference type="NCBI Taxonomy" id="1317129"/>
    <lineage>
        <taxon>Eukaryota</taxon>
        <taxon>Metazoa</taxon>
        <taxon>Ecdysozoa</taxon>
        <taxon>Nematoda</taxon>
        <taxon>Chromadorea</taxon>
        <taxon>Rhabditida</taxon>
        <taxon>Rhabditina</taxon>
        <taxon>Diplogasteromorpha</taxon>
        <taxon>Diplogasteroidea</taxon>
        <taxon>Neodiplogasteridae</taxon>
        <taxon>Pristionchus</taxon>
    </lineage>
</organism>
<dbReference type="InterPro" id="IPR036396">
    <property type="entry name" value="Cyt_P450_sf"/>
</dbReference>
<dbReference type="GO" id="GO:0016705">
    <property type="term" value="F:oxidoreductase activity, acting on paired donors, with incorporation or reduction of molecular oxygen"/>
    <property type="evidence" value="ECO:0007669"/>
    <property type="project" value="InterPro"/>
</dbReference>
<dbReference type="Pfam" id="PF00067">
    <property type="entry name" value="p450"/>
    <property type="match status" value="1"/>
</dbReference>
<dbReference type="InterPro" id="IPR002403">
    <property type="entry name" value="Cyt_P450_E_grp-IV"/>
</dbReference>
<sequence length="472" mass="54807">FIFTNLRIHLLSWRLPGPWGLPIIGSIHKLYEGSHVGLVWFLKEAAKLREQGKNIIVFNIFGRIYTIPITASAAKQMLESTELLTKGRDYDFIRAWLKNGLLTSDGDHWKAHRKMLTPTFHFQELNRHFNTFHAQANILVEVLRQHANKKIDVYPYLKRCALDIICATTLGRSYGIQKQPDHKYVMYVEKFNSYVQRYSSEIHMWFPPLWYLLHHNTLQIVLKDLHKFTENAILGRMKERRNGIFVQDDRAAFLDILLDMYDKNEISKEEVQEEVDTIVFAGHDTTSATLGWLLWCLATNGEWQERVHEEIDRVLPEDDSEITAATLNQLHVLDRCIKESMRVYATAPFTERLVQKDTVIDGYTIPAGSEIFLSPMMLHHNSMVYHDDWKYDPDRFLPENVARRSVYDYVPFSAGPRNCLGQKFASLEVKVVAMTLLRSFRVSSTDEITSNTPAPEVILRPMNGISITLHER</sequence>
<keyword evidence="6 8" id="KW-0408">Iron</keyword>
<protein>
    <recommendedName>
        <fullName evidence="12">Cytochrome P450</fullName>
    </recommendedName>
</protein>
<keyword evidence="5 8" id="KW-0479">Metal-binding</keyword>
<dbReference type="PROSITE" id="PS00086">
    <property type="entry name" value="CYTOCHROME_P450"/>
    <property type="match status" value="1"/>
</dbReference>
<proteinExistence type="inferred from homology"/>
<dbReference type="GO" id="GO:0005789">
    <property type="term" value="C:endoplasmic reticulum membrane"/>
    <property type="evidence" value="ECO:0007669"/>
    <property type="project" value="UniProtKB-SubCell"/>
</dbReference>
<reference evidence="11" key="1">
    <citation type="submission" date="2022-10" db="EMBL/GenBank/DDBJ databases">
        <title>Genome assembly of Pristionchus species.</title>
        <authorList>
            <person name="Yoshida K."/>
            <person name="Sommer R.J."/>
        </authorList>
    </citation>
    <scope>NUCLEOTIDE SEQUENCE [LARGE SCALE GENOMIC DNA]</scope>
    <source>
        <strain evidence="11">RS5460</strain>
    </source>
</reference>
<comment type="caution">
    <text evidence="10">The sequence shown here is derived from an EMBL/GenBank/DDBJ whole genome shotgun (WGS) entry which is preliminary data.</text>
</comment>
<accession>A0AAN5IEY6</accession>
<evidence type="ECO:0000313" key="10">
    <source>
        <dbReference type="EMBL" id="GMR60211.1"/>
    </source>
</evidence>
<gene>
    <name evidence="10" type="ORF">PMAYCL1PPCAC_30406</name>
</gene>
<keyword evidence="9" id="KW-0560">Oxidoreductase</keyword>